<organism evidence="2 3">
    <name type="scientific">Escherichia coli TA447</name>
    <dbReference type="NCBI Taxonomy" id="656447"/>
    <lineage>
        <taxon>Bacteria</taxon>
        <taxon>Pseudomonadati</taxon>
        <taxon>Pseudomonadota</taxon>
        <taxon>Gammaproteobacteria</taxon>
        <taxon>Enterobacterales</taxon>
        <taxon>Enterobacteriaceae</taxon>
        <taxon>Escherichia</taxon>
    </lineage>
</organism>
<dbReference type="AlphaFoldDB" id="A0A1X3IYN3"/>
<protein>
    <recommendedName>
        <fullName evidence="1">BIG2 domain-containing protein</fullName>
    </recommendedName>
</protein>
<feature type="domain" description="BIG2" evidence="1">
    <location>
        <begin position="220"/>
        <end position="298"/>
    </location>
</feature>
<dbReference type="PANTHER" id="PTHR23019">
    <property type="entry name" value="NUCLEAR PORE MEMBRANE GLYCOPROTEIN GP210-RELATED"/>
    <property type="match status" value="1"/>
</dbReference>
<dbReference type="Gene3D" id="2.60.40.1080">
    <property type="match status" value="3"/>
</dbReference>
<feature type="domain" description="BIG2" evidence="1">
    <location>
        <begin position="134"/>
        <end position="211"/>
    </location>
</feature>
<dbReference type="InterPro" id="IPR008964">
    <property type="entry name" value="Invasin/intimin_cell_adhesion"/>
</dbReference>
<sequence>MPEQKMKITEEAFSDFTGHMCRAGFTNSISNEPLTDRQQSQLSACLQAIPFFQTVNITPVSPSIMVGETVQLSAGITMSKSVSSFTWESDNDRIATVNDSGLVTGVNPGKVNITATDRETQLSASVEVTVNPIAVQSVTLTPNSTSVEKGNTVNLTANIQPSNATNKAVTWTSKNEDKATVDQSGNVTGVEVGTAIIEVTTEDGGKKATATVEVTSPVVSVTGVEIEPSSTTVEENSTVQLTANVEPAGATNKTVTWESKNTEFATVDSETGVVTGVAAGTATIEVTTQDGSHKATATVEVTAAQE</sequence>
<dbReference type="Pfam" id="PF02368">
    <property type="entry name" value="Big_2"/>
    <property type="match status" value="3"/>
</dbReference>
<dbReference type="Proteomes" id="UP000193942">
    <property type="component" value="Unassembled WGS sequence"/>
</dbReference>
<name>A0A1X3IYN3_ECOLX</name>
<dbReference type="SMART" id="SM00635">
    <property type="entry name" value="BID_2"/>
    <property type="match status" value="3"/>
</dbReference>
<dbReference type="InterPro" id="IPR045197">
    <property type="entry name" value="NUP210-like"/>
</dbReference>
<evidence type="ECO:0000313" key="3">
    <source>
        <dbReference type="Proteomes" id="UP000193942"/>
    </source>
</evidence>
<accession>A0A1X3IYN3</accession>
<gene>
    <name evidence="2" type="ORF">ECXG_04837</name>
</gene>
<reference evidence="2 3" key="1">
    <citation type="submission" date="2010-04" db="EMBL/GenBank/DDBJ databases">
        <title>The Genome Sequence of Escherichia coli TA447.</title>
        <authorList>
            <consortium name="The Broad Institute Genome Sequencing Platform"/>
            <consortium name="The Broad Institute Genome Sequencing Center for Infectious Disease"/>
            <person name="Feldgarden M."/>
            <person name="Gordon D.M."/>
            <person name="Johnson J.R."/>
            <person name="Johnston B.D."/>
            <person name="Young S."/>
            <person name="Zeng Q."/>
            <person name="Koehrsen M."/>
            <person name="Alvarado L."/>
            <person name="Berlin A.M."/>
            <person name="Borenstein D."/>
            <person name="Chapman S.B."/>
            <person name="Chen Z."/>
            <person name="Engels R."/>
            <person name="Freedman E."/>
            <person name="Gellesch M."/>
            <person name="Goldberg J."/>
            <person name="Griggs A."/>
            <person name="Gujja S."/>
            <person name="Heilman E.R."/>
            <person name="Heiman D.I."/>
            <person name="Hepburn T.A."/>
            <person name="Howarth C."/>
            <person name="Jen D."/>
            <person name="Larson L."/>
            <person name="Mehta T."/>
            <person name="Park D."/>
            <person name="Pearson M."/>
            <person name="Richards J."/>
            <person name="Roberts A."/>
            <person name="Saif S."/>
            <person name="Shea T.D."/>
            <person name="Shenoy N."/>
            <person name="Sisk P."/>
            <person name="Stolte C."/>
            <person name="Sykes S.N."/>
            <person name="Walk T."/>
            <person name="White J."/>
            <person name="Yandava C."/>
            <person name="Haas B."/>
            <person name="Henn M.R."/>
            <person name="Nusbaum C."/>
            <person name="Birren B."/>
        </authorList>
    </citation>
    <scope>NUCLEOTIDE SEQUENCE [LARGE SCALE GENOMIC DNA]</scope>
    <source>
        <strain evidence="2 3">TA447</strain>
    </source>
</reference>
<feature type="domain" description="BIG2" evidence="1">
    <location>
        <begin position="51"/>
        <end position="127"/>
    </location>
</feature>
<dbReference type="RefSeq" id="WP_062859137.1">
    <property type="nucleotide sequence ID" value="NZ_ADIZ01000029.1"/>
</dbReference>
<dbReference type="InterPro" id="IPR003343">
    <property type="entry name" value="Big_2"/>
</dbReference>
<evidence type="ECO:0000259" key="1">
    <source>
        <dbReference type="SMART" id="SM00635"/>
    </source>
</evidence>
<comment type="caution">
    <text evidence="2">The sequence shown here is derived from an EMBL/GenBank/DDBJ whole genome shotgun (WGS) entry which is preliminary data.</text>
</comment>
<evidence type="ECO:0000313" key="2">
    <source>
        <dbReference type="EMBL" id="OSK93105.1"/>
    </source>
</evidence>
<dbReference type="SUPFAM" id="SSF49373">
    <property type="entry name" value="Invasin/intimin cell-adhesion fragments"/>
    <property type="match status" value="3"/>
</dbReference>
<proteinExistence type="predicted"/>
<dbReference type="EMBL" id="ADIZ01000029">
    <property type="protein sequence ID" value="OSK93105.1"/>
    <property type="molecule type" value="Genomic_DNA"/>
</dbReference>
<dbReference type="PANTHER" id="PTHR23019:SF0">
    <property type="entry name" value="NUCLEAR PORE MEMBRANE GLYCOPROTEIN 210"/>
    <property type="match status" value="1"/>
</dbReference>